<feature type="compositionally biased region" description="Polar residues" evidence="1">
    <location>
        <begin position="113"/>
        <end position="128"/>
    </location>
</feature>
<protein>
    <submittedName>
        <fullName evidence="2">Uncharacterized protein</fullName>
    </submittedName>
</protein>
<evidence type="ECO:0000256" key="1">
    <source>
        <dbReference type="SAM" id="MobiDB-lite"/>
    </source>
</evidence>
<name>A0ABD1ULG5_9LAMI</name>
<comment type="caution">
    <text evidence="2">The sequence shown here is derived from an EMBL/GenBank/DDBJ whole genome shotgun (WGS) entry which is preliminary data.</text>
</comment>
<dbReference type="Proteomes" id="UP001604336">
    <property type="component" value="Unassembled WGS sequence"/>
</dbReference>
<gene>
    <name evidence="2" type="ORF">Adt_10889</name>
</gene>
<evidence type="ECO:0000313" key="3">
    <source>
        <dbReference type="Proteomes" id="UP001604336"/>
    </source>
</evidence>
<sequence length="177" mass="19496">MLTLLIPSPKAPDKDIDVFLQSLVDELKELWGDRIDTRDAGRVVISPGPAAGQRNLPQTCPYYSIVRGGASQNVAGRGSRVKLPSLIAKEVLGEQRGHVREIRRVPKGIFPSLDSTATSKAPQGTSHQFSRDPQNDDPRFAMYKAQIRRMQRKNELLKNSILGVVPGEDENEGLGDL</sequence>
<feature type="region of interest" description="Disordered" evidence="1">
    <location>
        <begin position="110"/>
        <end position="138"/>
    </location>
</feature>
<organism evidence="2 3">
    <name type="scientific">Abeliophyllum distichum</name>
    <dbReference type="NCBI Taxonomy" id="126358"/>
    <lineage>
        <taxon>Eukaryota</taxon>
        <taxon>Viridiplantae</taxon>
        <taxon>Streptophyta</taxon>
        <taxon>Embryophyta</taxon>
        <taxon>Tracheophyta</taxon>
        <taxon>Spermatophyta</taxon>
        <taxon>Magnoliopsida</taxon>
        <taxon>eudicotyledons</taxon>
        <taxon>Gunneridae</taxon>
        <taxon>Pentapetalae</taxon>
        <taxon>asterids</taxon>
        <taxon>lamiids</taxon>
        <taxon>Lamiales</taxon>
        <taxon>Oleaceae</taxon>
        <taxon>Forsythieae</taxon>
        <taxon>Abeliophyllum</taxon>
    </lineage>
</organism>
<keyword evidence="3" id="KW-1185">Reference proteome</keyword>
<dbReference type="Pfam" id="PF02992">
    <property type="entry name" value="Transposase_21"/>
    <property type="match status" value="1"/>
</dbReference>
<dbReference type="EMBL" id="JBFOLK010000003">
    <property type="protein sequence ID" value="KAL2525835.1"/>
    <property type="molecule type" value="Genomic_DNA"/>
</dbReference>
<evidence type="ECO:0000313" key="2">
    <source>
        <dbReference type="EMBL" id="KAL2525835.1"/>
    </source>
</evidence>
<dbReference type="InterPro" id="IPR004242">
    <property type="entry name" value="Transposase_21"/>
</dbReference>
<reference evidence="3" key="1">
    <citation type="submission" date="2024-07" db="EMBL/GenBank/DDBJ databases">
        <title>Two chromosome-level genome assemblies of Korean endemic species Abeliophyllum distichum and Forsythia ovata (Oleaceae).</title>
        <authorList>
            <person name="Jang H."/>
        </authorList>
    </citation>
    <scope>NUCLEOTIDE SEQUENCE [LARGE SCALE GENOMIC DNA]</scope>
</reference>
<feature type="compositionally biased region" description="Basic and acidic residues" evidence="1">
    <location>
        <begin position="129"/>
        <end position="138"/>
    </location>
</feature>
<dbReference type="AlphaFoldDB" id="A0ABD1ULG5"/>
<accession>A0ABD1ULG5</accession>
<proteinExistence type="predicted"/>